<reference evidence="1" key="1">
    <citation type="submission" date="2021-01" db="UniProtKB">
        <authorList>
            <consortium name="EnsemblMetazoa"/>
        </authorList>
    </citation>
    <scope>IDENTIFICATION</scope>
</reference>
<sequence length="249" mass="29218">MPPKMERGGKPAQQRTESRSNLVGKFTTSVKKFVSEVEFDHTRESATQLSQRLFYMNTRITKSYNTVRNALTTLHEKYEMSKAEKNVVRRYGTFKVMVKDVINLDTQYWLLLDIPKQEKQEQVTTYVLRTCTCLEKAGESRTVDCQKPKNTQEEEAIAKERKARLDAMTVKEIEDENTQTINDLYRLLKRYSALKGVVHTLRLAYQDSKVYPFIPRYNMLKDMIKGVLRDPNYMEVCHEDINQYEDEAC</sequence>
<dbReference type="AlphaFoldDB" id="A0A7M7JWD6"/>
<dbReference type="GeneID" id="111247197"/>
<name>A0A7M7JWD6_VARDE</name>
<dbReference type="RefSeq" id="XP_022653588.1">
    <property type="nucleotide sequence ID" value="XM_022797853.1"/>
</dbReference>
<dbReference type="OrthoDB" id="10052054at2759"/>
<dbReference type="Proteomes" id="UP000594260">
    <property type="component" value="Unplaced"/>
</dbReference>
<evidence type="ECO:0000313" key="1">
    <source>
        <dbReference type="EnsemblMetazoa" id="XP_022653588"/>
    </source>
</evidence>
<proteinExistence type="predicted"/>
<dbReference type="KEGG" id="vde:111247197"/>
<dbReference type="PANTHER" id="PTHR21010">
    <property type="entry name" value="AGAP001581-PA"/>
    <property type="match status" value="1"/>
</dbReference>
<dbReference type="InParanoid" id="A0A7M7JWD6"/>
<keyword evidence="2" id="KW-1185">Reference proteome</keyword>
<accession>A0A7M7JWD6</accession>
<evidence type="ECO:0000313" key="2">
    <source>
        <dbReference type="Proteomes" id="UP000594260"/>
    </source>
</evidence>
<organism evidence="1 2">
    <name type="scientific">Varroa destructor</name>
    <name type="common">Honeybee mite</name>
    <dbReference type="NCBI Taxonomy" id="109461"/>
    <lineage>
        <taxon>Eukaryota</taxon>
        <taxon>Metazoa</taxon>
        <taxon>Ecdysozoa</taxon>
        <taxon>Arthropoda</taxon>
        <taxon>Chelicerata</taxon>
        <taxon>Arachnida</taxon>
        <taxon>Acari</taxon>
        <taxon>Parasitiformes</taxon>
        <taxon>Mesostigmata</taxon>
        <taxon>Gamasina</taxon>
        <taxon>Dermanyssoidea</taxon>
        <taxon>Varroidae</taxon>
        <taxon>Varroa</taxon>
    </lineage>
</organism>
<dbReference type="PANTHER" id="PTHR21010:SF3">
    <property type="entry name" value="DAXX"/>
    <property type="match status" value="1"/>
</dbReference>
<protein>
    <submittedName>
        <fullName evidence="1">Uncharacterized protein</fullName>
    </submittedName>
</protein>
<dbReference type="OMA" id="NILMSMT"/>
<dbReference type="EnsemblMetazoa" id="XM_022797853">
    <property type="protein sequence ID" value="XP_022653588"/>
    <property type="gene ID" value="LOC111247197"/>
</dbReference>